<dbReference type="GO" id="GO:0006508">
    <property type="term" value="P:proteolysis"/>
    <property type="evidence" value="ECO:0007669"/>
    <property type="project" value="InterPro"/>
</dbReference>
<dbReference type="RefSeq" id="WP_128251270.1">
    <property type="nucleotide sequence ID" value="NZ_CP034951.1"/>
</dbReference>
<organism evidence="2 3">
    <name type="scientific">Aequorivita ciconiae</name>
    <dbReference type="NCBI Taxonomy" id="2494375"/>
    <lineage>
        <taxon>Bacteria</taxon>
        <taxon>Pseudomonadati</taxon>
        <taxon>Bacteroidota</taxon>
        <taxon>Flavobacteriia</taxon>
        <taxon>Flavobacteriales</taxon>
        <taxon>Flavobacteriaceae</taxon>
        <taxon>Aequorivita</taxon>
    </lineage>
</organism>
<dbReference type="Pfam" id="PF00246">
    <property type="entry name" value="Peptidase_M14"/>
    <property type="match status" value="1"/>
</dbReference>
<sequence length="826" mass="93675">MKRYFLLVFLFFPLLVLAQLKSPSEFLGYEIGTEFTRHADVVSYFEHVAANSNMVDYHDYGKTNERRRLTYAVVSSEENIQNREKIRTDNLKNIGILEGSAFPEKTIVWLSYNVHGNEASSSEAAMNTIYKLITEHSDYLKNVIVIMDPDVNPDGRDRYVNWYNQVKATPYNPSQDATEHSEPWPGGRPNHYLFDLNRDWMWASQVETQQRLKIYNQWMPQIHVDFHEQYINNPYYFAPGAEPYHEMLTPWQREFQNTIGKNNAKHFDENGWLFFTRESFDLLYPSYGDTYPLFMGAIGMTYEQAGHGRAGLGIINDEDIELTLVDRMTHHTTSGLSTIEVASQNARPLNSHFKEFFQNNDLKYKSFVLKGNPDNIQTLTEMLDRHEIKYGFSNGGTVKGFDYASNKKGSIDANGALVVSTNQPKGKMVEVLFEPQTMLSTPVTYDITAWSLPYAFGLEAVASSTLVSSTSNNPNNDVLNLPSTSAAGYISKWNSLKDAEFLSELLKEDIKVRFSENKLSFGGNEFGRGSLIITRSDNKNNPGFDKKLIEIANKMGRQLYASPTSFADKATDFGSQYVHLIKNKKIAMLQGEGTSTLNYGTLWHFFETQLKYPITSINTSDVKRIQWSDYDVLILPDGYYNSIIDDKVFETLSNWIDKGGKLIAMGNAVGIFEGKEEFDLVKNNSQNEEKEKDSVSEGNLIPYAEREMESTKDMITGSIYKINLDNTHPLAFGYGDTYYTLKLGNDSYKFLEHGYNVGYIKDGPKIVAGFSGETANASLKNSIVFAQVEKGRGSVVYLVDDVVFRSFWQNGKLLLANAVFFVGAGY</sequence>
<dbReference type="KEGG" id="aev:EI546_14785"/>
<dbReference type="Gene3D" id="3.40.630.10">
    <property type="entry name" value="Zn peptidases"/>
    <property type="match status" value="1"/>
</dbReference>
<keyword evidence="2" id="KW-0645">Protease</keyword>
<protein>
    <submittedName>
        <fullName evidence="2">Zinc carboxypeptidase</fullName>
    </submittedName>
</protein>
<evidence type="ECO:0000313" key="2">
    <source>
        <dbReference type="EMBL" id="QAA82906.1"/>
    </source>
</evidence>
<dbReference type="InterPro" id="IPR029062">
    <property type="entry name" value="Class_I_gatase-like"/>
</dbReference>
<dbReference type="AlphaFoldDB" id="A0A410G6L1"/>
<keyword evidence="2" id="KW-0378">Hydrolase</keyword>
<dbReference type="OrthoDB" id="9758209at2"/>
<evidence type="ECO:0000259" key="1">
    <source>
        <dbReference type="Pfam" id="PF00246"/>
    </source>
</evidence>
<dbReference type="SUPFAM" id="SSF53187">
    <property type="entry name" value="Zn-dependent exopeptidases"/>
    <property type="match status" value="1"/>
</dbReference>
<accession>A0A410G6L1</accession>
<name>A0A410G6L1_9FLAO</name>
<evidence type="ECO:0000313" key="3">
    <source>
        <dbReference type="Proteomes" id="UP000285517"/>
    </source>
</evidence>
<keyword evidence="3" id="KW-1185">Reference proteome</keyword>
<feature type="domain" description="Peptidase M14" evidence="1">
    <location>
        <begin position="43"/>
        <end position="205"/>
    </location>
</feature>
<dbReference type="CDD" id="cd03143">
    <property type="entry name" value="A4_beta-galactosidase_middle_domain"/>
    <property type="match status" value="1"/>
</dbReference>
<reference evidence="2 3" key="1">
    <citation type="submission" date="2019-01" db="EMBL/GenBank/DDBJ databases">
        <title>Complete genome sequencing of Aequorivita sp. H23M31.</title>
        <authorList>
            <person name="Bae J.-W."/>
        </authorList>
    </citation>
    <scope>NUCLEOTIDE SEQUENCE [LARGE SCALE GENOMIC DNA]</scope>
    <source>
        <strain evidence="2 3">H23M31</strain>
    </source>
</reference>
<dbReference type="CDD" id="cd06238">
    <property type="entry name" value="M14-like"/>
    <property type="match status" value="1"/>
</dbReference>
<dbReference type="GO" id="GO:0004181">
    <property type="term" value="F:metallocarboxypeptidase activity"/>
    <property type="evidence" value="ECO:0007669"/>
    <property type="project" value="InterPro"/>
</dbReference>
<keyword evidence="2" id="KW-0121">Carboxypeptidase</keyword>
<proteinExistence type="predicted"/>
<dbReference type="EMBL" id="CP034951">
    <property type="protein sequence ID" value="QAA82906.1"/>
    <property type="molecule type" value="Genomic_DNA"/>
</dbReference>
<dbReference type="GO" id="GO:0008270">
    <property type="term" value="F:zinc ion binding"/>
    <property type="evidence" value="ECO:0007669"/>
    <property type="project" value="InterPro"/>
</dbReference>
<gene>
    <name evidence="2" type="ORF">EI546_14785</name>
</gene>
<dbReference type="SUPFAM" id="SSF52317">
    <property type="entry name" value="Class I glutamine amidotransferase-like"/>
    <property type="match status" value="1"/>
</dbReference>
<dbReference type="Proteomes" id="UP000285517">
    <property type="component" value="Chromosome"/>
</dbReference>
<dbReference type="InterPro" id="IPR000834">
    <property type="entry name" value="Peptidase_M14"/>
</dbReference>